<proteinExistence type="predicted"/>
<reference evidence="4 5" key="1">
    <citation type="submission" date="2021-04" db="EMBL/GenBank/DDBJ databases">
        <authorList>
            <person name="Bliznina A."/>
        </authorList>
    </citation>
    <scope>NUCLEOTIDE SEQUENCE [LARGE SCALE GENOMIC DNA]</scope>
</reference>
<evidence type="ECO:0000256" key="3">
    <source>
        <dbReference type="SAM" id="SignalP"/>
    </source>
</evidence>
<evidence type="ECO:0000313" key="4">
    <source>
        <dbReference type="EMBL" id="CAG5103032.1"/>
    </source>
</evidence>
<organism evidence="4 5">
    <name type="scientific">Oikopleura dioica</name>
    <name type="common">Tunicate</name>
    <dbReference type="NCBI Taxonomy" id="34765"/>
    <lineage>
        <taxon>Eukaryota</taxon>
        <taxon>Metazoa</taxon>
        <taxon>Chordata</taxon>
        <taxon>Tunicata</taxon>
        <taxon>Appendicularia</taxon>
        <taxon>Copelata</taxon>
        <taxon>Oikopleuridae</taxon>
        <taxon>Oikopleura</taxon>
    </lineage>
</organism>
<dbReference type="Proteomes" id="UP001158576">
    <property type="component" value="Chromosome 1"/>
</dbReference>
<keyword evidence="2" id="KW-0472">Membrane</keyword>
<feature type="signal peptide" evidence="3">
    <location>
        <begin position="1"/>
        <end position="15"/>
    </location>
</feature>
<evidence type="ECO:0000256" key="2">
    <source>
        <dbReference type="SAM" id="Phobius"/>
    </source>
</evidence>
<keyword evidence="2" id="KW-0812">Transmembrane</keyword>
<accession>A0ABN7SKT4</accession>
<feature type="transmembrane region" description="Helical" evidence="2">
    <location>
        <begin position="37"/>
        <end position="57"/>
    </location>
</feature>
<feature type="region of interest" description="Disordered" evidence="1">
    <location>
        <begin position="65"/>
        <end position="87"/>
    </location>
</feature>
<sequence length="87" mass="10192">MNFFVFFFLAQCASAMFSDNYQHKSLRESEKKRENLTIAMCTTSGLIFIGLLFSCFYMKYKQTHGDPDYGKERRKTITEHSHPHALV</sequence>
<protein>
    <submittedName>
        <fullName evidence="4">Oidioi.mRNA.OKI2018_I69.chr1.g581.t1.cds</fullName>
    </submittedName>
</protein>
<name>A0ABN7SKT4_OIKDI</name>
<keyword evidence="5" id="KW-1185">Reference proteome</keyword>
<keyword evidence="3" id="KW-0732">Signal</keyword>
<evidence type="ECO:0000256" key="1">
    <source>
        <dbReference type="SAM" id="MobiDB-lite"/>
    </source>
</evidence>
<feature type="chain" id="PRO_5046419445" evidence="3">
    <location>
        <begin position="16"/>
        <end position="87"/>
    </location>
</feature>
<keyword evidence="2" id="KW-1133">Transmembrane helix</keyword>
<gene>
    <name evidence="4" type="ORF">OKIOD_LOCUS9346</name>
</gene>
<dbReference type="EMBL" id="OU015566">
    <property type="protein sequence ID" value="CAG5103032.1"/>
    <property type="molecule type" value="Genomic_DNA"/>
</dbReference>
<evidence type="ECO:0000313" key="5">
    <source>
        <dbReference type="Proteomes" id="UP001158576"/>
    </source>
</evidence>